<dbReference type="STRING" id="145854.GA0074692_0073"/>
<dbReference type="PROSITE" id="PS00012">
    <property type="entry name" value="PHOSPHOPANTETHEINE"/>
    <property type="match status" value="1"/>
</dbReference>
<dbReference type="RefSeq" id="WP_091638510.1">
    <property type="nucleotide sequence ID" value="NZ_FMHW01000002.1"/>
</dbReference>
<dbReference type="OrthoDB" id="5523836at2"/>
<dbReference type="InterPro" id="IPR006162">
    <property type="entry name" value="Ppantetheine_attach_site"/>
</dbReference>
<evidence type="ECO:0000259" key="3">
    <source>
        <dbReference type="PROSITE" id="PS50075"/>
    </source>
</evidence>
<evidence type="ECO:0000313" key="5">
    <source>
        <dbReference type="Proteomes" id="UP000198959"/>
    </source>
</evidence>
<reference evidence="5" key="1">
    <citation type="submission" date="2016-06" db="EMBL/GenBank/DDBJ databases">
        <authorList>
            <person name="Varghese N."/>
            <person name="Submissions Spin"/>
        </authorList>
    </citation>
    <scope>NUCLEOTIDE SEQUENCE [LARGE SCALE GENOMIC DNA]</scope>
    <source>
        <strain evidence="5">DSM 43817</strain>
    </source>
</reference>
<proteinExistence type="predicted"/>
<dbReference type="AlphaFoldDB" id="A0A1C6RJ13"/>
<dbReference type="SUPFAM" id="SSF47336">
    <property type="entry name" value="ACP-like"/>
    <property type="match status" value="1"/>
</dbReference>
<dbReference type="Pfam" id="PF00550">
    <property type="entry name" value="PP-binding"/>
    <property type="match status" value="1"/>
</dbReference>
<sequence>MISLDEHVRTLVDDLVAVKPTLRREEIRAESSITRDLGFDSLDLVELAARIRDAYPDFDLLRWLEDAMSSEVDSVGSMAELLARSRAAAGEEKR</sequence>
<keyword evidence="5" id="KW-1185">Reference proteome</keyword>
<evidence type="ECO:0000256" key="1">
    <source>
        <dbReference type="ARBA" id="ARBA00022450"/>
    </source>
</evidence>
<feature type="domain" description="Carrier" evidence="3">
    <location>
        <begin position="6"/>
        <end position="86"/>
    </location>
</feature>
<name>A0A1C6RJ13_9ACTN</name>
<dbReference type="PROSITE" id="PS50075">
    <property type="entry name" value="CARRIER"/>
    <property type="match status" value="1"/>
</dbReference>
<evidence type="ECO:0000313" key="4">
    <source>
        <dbReference type="EMBL" id="SCL17032.1"/>
    </source>
</evidence>
<organism evidence="4 5">
    <name type="scientific">Micromonospora pallida</name>
    <dbReference type="NCBI Taxonomy" id="145854"/>
    <lineage>
        <taxon>Bacteria</taxon>
        <taxon>Bacillati</taxon>
        <taxon>Actinomycetota</taxon>
        <taxon>Actinomycetes</taxon>
        <taxon>Micromonosporales</taxon>
        <taxon>Micromonosporaceae</taxon>
        <taxon>Micromonospora</taxon>
    </lineage>
</organism>
<dbReference type="InterPro" id="IPR036736">
    <property type="entry name" value="ACP-like_sf"/>
</dbReference>
<dbReference type="InterPro" id="IPR009081">
    <property type="entry name" value="PP-bd_ACP"/>
</dbReference>
<gene>
    <name evidence="4" type="ORF">GA0074692_0073</name>
</gene>
<protein>
    <submittedName>
        <fullName evidence="4">Acyl carrier protein</fullName>
    </submittedName>
</protein>
<dbReference type="Proteomes" id="UP000198959">
    <property type="component" value="Unassembled WGS sequence"/>
</dbReference>
<dbReference type="EMBL" id="FMHW01000002">
    <property type="protein sequence ID" value="SCL17032.1"/>
    <property type="molecule type" value="Genomic_DNA"/>
</dbReference>
<keyword evidence="2" id="KW-0597">Phosphoprotein</keyword>
<dbReference type="Gene3D" id="1.10.1200.10">
    <property type="entry name" value="ACP-like"/>
    <property type="match status" value="1"/>
</dbReference>
<accession>A0A1C6RJ13</accession>
<keyword evidence="1" id="KW-0596">Phosphopantetheine</keyword>
<evidence type="ECO:0000256" key="2">
    <source>
        <dbReference type="ARBA" id="ARBA00022553"/>
    </source>
</evidence>